<proteinExistence type="predicted"/>
<dbReference type="Proteomes" id="UP001163823">
    <property type="component" value="Chromosome 7"/>
</dbReference>
<protein>
    <submittedName>
        <fullName evidence="2">FBD-associated F-box protein</fullName>
    </submittedName>
</protein>
<gene>
    <name evidence="2" type="ORF">O6P43_016867</name>
</gene>
<evidence type="ECO:0000259" key="1">
    <source>
        <dbReference type="SMART" id="SM00579"/>
    </source>
</evidence>
<dbReference type="AlphaFoldDB" id="A0AAD7LP40"/>
<keyword evidence="3" id="KW-1185">Reference proteome</keyword>
<reference evidence="2" key="1">
    <citation type="journal article" date="2023" name="Science">
        <title>Elucidation of the pathway for biosynthesis of saponin adjuvants from the soapbark tree.</title>
        <authorList>
            <person name="Reed J."/>
            <person name="Orme A."/>
            <person name="El-Demerdash A."/>
            <person name="Owen C."/>
            <person name="Martin L.B.B."/>
            <person name="Misra R.C."/>
            <person name="Kikuchi S."/>
            <person name="Rejzek M."/>
            <person name="Martin A.C."/>
            <person name="Harkess A."/>
            <person name="Leebens-Mack J."/>
            <person name="Louveau T."/>
            <person name="Stephenson M.J."/>
            <person name="Osbourn A."/>
        </authorList>
    </citation>
    <scope>NUCLEOTIDE SEQUENCE</scope>
    <source>
        <strain evidence="2">S10</strain>
    </source>
</reference>
<evidence type="ECO:0000313" key="3">
    <source>
        <dbReference type="Proteomes" id="UP001163823"/>
    </source>
</evidence>
<dbReference type="PANTHER" id="PTHR31900:SF34">
    <property type="entry name" value="EMB|CAB62440.1-RELATED"/>
    <property type="match status" value="1"/>
</dbReference>
<dbReference type="InterPro" id="IPR050232">
    <property type="entry name" value="FBL13/AtMIF1-like"/>
</dbReference>
<dbReference type="InterPro" id="IPR006566">
    <property type="entry name" value="FBD"/>
</dbReference>
<dbReference type="SMART" id="SM00579">
    <property type="entry name" value="FBD"/>
    <property type="match status" value="1"/>
</dbReference>
<feature type="domain" description="FBD" evidence="1">
    <location>
        <begin position="278"/>
        <end position="348"/>
    </location>
</feature>
<dbReference type="PANTHER" id="PTHR31900">
    <property type="entry name" value="F-BOX/RNI SUPERFAMILY PROTEIN-RELATED"/>
    <property type="match status" value="1"/>
</dbReference>
<dbReference type="EMBL" id="JARAOO010000007">
    <property type="protein sequence ID" value="KAJ7961537.1"/>
    <property type="molecule type" value="Genomic_DNA"/>
</dbReference>
<dbReference type="Pfam" id="PF08387">
    <property type="entry name" value="FBD"/>
    <property type="match status" value="1"/>
</dbReference>
<evidence type="ECO:0000313" key="2">
    <source>
        <dbReference type="EMBL" id="KAJ7961537.1"/>
    </source>
</evidence>
<comment type="caution">
    <text evidence="2">The sequence shown here is derived from an EMBL/GenBank/DDBJ whole genome shotgun (WGS) entry which is preliminary data.</text>
</comment>
<dbReference type="KEGG" id="qsa:O6P43_016867"/>
<accession>A0AAD7LP40</accession>
<name>A0AAD7LP40_QUISA</name>
<organism evidence="2 3">
    <name type="scientific">Quillaja saponaria</name>
    <name type="common">Soap bark tree</name>
    <dbReference type="NCBI Taxonomy" id="32244"/>
    <lineage>
        <taxon>Eukaryota</taxon>
        <taxon>Viridiplantae</taxon>
        <taxon>Streptophyta</taxon>
        <taxon>Embryophyta</taxon>
        <taxon>Tracheophyta</taxon>
        <taxon>Spermatophyta</taxon>
        <taxon>Magnoliopsida</taxon>
        <taxon>eudicotyledons</taxon>
        <taxon>Gunneridae</taxon>
        <taxon>Pentapetalae</taxon>
        <taxon>rosids</taxon>
        <taxon>fabids</taxon>
        <taxon>Fabales</taxon>
        <taxon>Quillajaceae</taxon>
        <taxon>Quillaja</taxon>
    </lineage>
</organism>
<sequence>MLKLKLLKQCSRMKETTGTHKYFAYTIVHQIANQRNLPSWPALIVDSTTFHTPRASGAMAKSAEAKENNRKQQILIGLVAHQTACLSIFYHFVQLNRLLSQAFCQRWRLLWTWVPNLDFDDKRDFPLQSSPENDERNVIRFFQFVSKVMLLPNVQPIKKFCLKCDTRRCPSTDVSWWISAAMERKVEQLQLYVYFQCRFPHTLFNCKTIVILKLRKVELTNVPLSFYLPSLNTLHLVELWCATNVCLRLFFSGCPVLEDLVVADIRKPSWKQPQDVPICLSSHLTTVCFEEFKGWEYELHFTSYILKNARVLKTMTICCSSSNSKTRLNILKKLAALPRGSRCQLIFD</sequence>